<name>A0A150Q8M8_SORCE</name>
<protein>
    <recommendedName>
        <fullName evidence="1">AB hydrolase-1 domain-containing protein</fullName>
    </recommendedName>
</protein>
<feature type="domain" description="AB hydrolase-1" evidence="1">
    <location>
        <begin position="11"/>
        <end position="228"/>
    </location>
</feature>
<sequence>MLAPVNAPLRLLLLPGLDGTGALFEPFLSALSGDVAPEVVSYPADRALDYDALEAMVAERLPADGPYALLGESFSGPLALRLACRRPGGLVGVVLVATFVRNPVWLVPSLARHLVGPWLFRRRAPELVSRRYLVGARASADWLERVAANVETVDPAVMAARVREVLSVDARALLQRCAVPLLYLAAAGDALVPPRVLRDLCRMRPDLERVTVDAPHLVLQLAPEASARAIEGFLRRAAARPGSAAPDRPGDP</sequence>
<dbReference type="SUPFAM" id="SSF53474">
    <property type="entry name" value="alpha/beta-Hydrolases"/>
    <property type="match status" value="1"/>
</dbReference>
<dbReference type="AlphaFoldDB" id="A0A150Q8M8"/>
<evidence type="ECO:0000313" key="2">
    <source>
        <dbReference type="EMBL" id="KYF64337.1"/>
    </source>
</evidence>
<dbReference type="Pfam" id="PF12697">
    <property type="entry name" value="Abhydrolase_6"/>
    <property type="match status" value="1"/>
</dbReference>
<dbReference type="OrthoDB" id="8561148at2"/>
<accession>A0A150Q8M8</accession>
<dbReference type="Gene3D" id="3.40.50.1820">
    <property type="entry name" value="alpha/beta hydrolase"/>
    <property type="match status" value="1"/>
</dbReference>
<comment type="caution">
    <text evidence="2">The sequence shown here is derived from an EMBL/GenBank/DDBJ whole genome shotgun (WGS) entry which is preliminary data.</text>
</comment>
<proteinExistence type="predicted"/>
<evidence type="ECO:0000259" key="1">
    <source>
        <dbReference type="Pfam" id="PF12697"/>
    </source>
</evidence>
<organism evidence="2 3">
    <name type="scientific">Sorangium cellulosum</name>
    <name type="common">Polyangium cellulosum</name>
    <dbReference type="NCBI Taxonomy" id="56"/>
    <lineage>
        <taxon>Bacteria</taxon>
        <taxon>Pseudomonadati</taxon>
        <taxon>Myxococcota</taxon>
        <taxon>Polyangia</taxon>
        <taxon>Polyangiales</taxon>
        <taxon>Polyangiaceae</taxon>
        <taxon>Sorangium</taxon>
    </lineage>
</organism>
<dbReference type="EMBL" id="JEMA01000918">
    <property type="protein sequence ID" value="KYF64337.1"/>
    <property type="molecule type" value="Genomic_DNA"/>
</dbReference>
<dbReference type="InterPro" id="IPR000073">
    <property type="entry name" value="AB_hydrolase_1"/>
</dbReference>
<gene>
    <name evidence="2" type="ORF">BE15_46865</name>
</gene>
<dbReference type="InterPro" id="IPR029058">
    <property type="entry name" value="AB_hydrolase_fold"/>
</dbReference>
<reference evidence="2 3" key="1">
    <citation type="submission" date="2014-02" db="EMBL/GenBank/DDBJ databases">
        <title>The small core and large imbalanced accessory genome model reveals a collaborative survival strategy of Sorangium cellulosum strains in nature.</title>
        <authorList>
            <person name="Han K."/>
            <person name="Peng R."/>
            <person name="Blom J."/>
            <person name="Li Y.-Z."/>
        </authorList>
    </citation>
    <scope>NUCLEOTIDE SEQUENCE [LARGE SCALE GENOMIC DNA]</scope>
    <source>
        <strain evidence="2 3">So0008-312</strain>
    </source>
</reference>
<dbReference type="Proteomes" id="UP000075260">
    <property type="component" value="Unassembled WGS sequence"/>
</dbReference>
<evidence type="ECO:0000313" key="3">
    <source>
        <dbReference type="Proteomes" id="UP000075260"/>
    </source>
</evidence>